<sequence>MVAVGAVDGDEEAEAVLAADGVEGGPRVHEDVVQERARAGVLPTAAGGALEGDLGAVLGPGEQIGHRQPGRSVQVAGEDEFRRGSGGRTGSCEGPAHGLPPPA</sequence>
<organism evidence="2 3">
    <name type="scientific">Streptomyces longisporus</name>
    <dbReference type="NCBI Taxonomy" id="1948"/>
    <lineage>
        <taxon>Bacteria</taxon>
        <taxon>Bacillati</taxon>
        <taxon>Actinomycetota</taxon>
        <taxon>Actinomycetes</taxon>
        <taxon>Kitasatosporales</taxon>
        <taxon>Streptomycetaceae</taxon>
        <taxon>Streptomyces</taxon>
    </lineage>
</organism>
<name>A0ABP5ZBQ1_STRLO</name>
<feature type="region of interest" description="Disordered" evidence="1">
    <location>
        <begin position="53"/>
        <end position="103"/>
    </location>
</feature>
<evidence type="ECO:0000313" key="2">
    <source>
        <dbReference type="EMBL" id="GAA2495919.1"/>
    </source>
</evidence>
<gene>
    <name evidence="2" type="ORF">GCM10010276_40730</name>
</gene>
<evidence type="ECO:0000256" key="1">
    <source>
        <dbReference type="SAM" id="MobiDB-lite"/>
    </source>
</evidence>
<comment type="caution">
    <text evidence="2">The sequence shown here is derived from an EMBL/GenBank/DDBJ whole genome shotgun (WGS) entry which is preliminary data.</text>
</comment>
<dbReference type="EMBL" id="BAAASG010000009">
    <property type="protein sequence ID" value="GAA2495919.1"/>
    <property type="molecule type" value="Genomic_DNA"/>
</dbReference>
<keyword evidence="3" id="KW-1185">Reference proteome</keyword>
<dbReference type="Proteomes" id="UP001501777">
    <property type="component" value="Unassembled WGS sequence"/>
</dbReference>
<reference evidence="3" key="1">
    <citation type="journal article" date="2019" name="Int. J. Syst. Evol. Microbiol.">
        <title>The Global Catalogue of Microorganisms (GCM) 10K type strain sequencing project: providing services to taxonomists for standard genome sequencing and annotation.</title>
        <authorList>
            <consortium name="The Broad Institute Genomics Platform"/>
            <consortium name="The Broad Institute Genome Sequencing Center for Infectious Disease"/>
            <person name="Wu L."/>
            <person name="Ma J."/>
        </authorList>
    </citation>
    <scope>NUCLEOTIDE SEQUENCE [LARGE SCALE GENOMIC DNA]</scope>
    <source>
        <strain evidence="3">JCM 4395</strain>
    </source>
</reference>
<proteinExistence type="predicted"/>
<evidence type="ECO:0000313" key="3">
    <source>
        <dbReference type="Proteomes" id="UP001501777"/>
    </source>
</evidence>
<protein>
    <submittedName>
        <fullName evidence="2">Uncharacterized protein</fullName>
    </submittedName>
</protein>
<accession>A0ABP5ZBQ1</accession>